<name>A0ABS2N3I8_9BACI</name>
<reference evidence="1 2" key="1">
    <citation type="submission" date="2021-01" db="EMBL/GenBank/DDBJ databases">
        <title>Genomic Encyclopedia of Type Strains, Phase IV (KMG-IV): sequencing the most valuable type-strain genomes for metagenomic binning, comparative biology and taxonomic classification.</title>
        <authorList>
            <person name="Goeker M."/>
        </authorList>
    </citation>
    <scope>NUCLEOTIDE SEQUENCE [LARGE SCALE GENOMIC DNA]</scope>
    <source>
        <strain evidence="1 2">DSM 23711</strain>
    </source>
</reference>
<accession>A0ABS2N3I8</accession>
<evidence type="ECO:0000313" key="1">
    <source>
        <dbReference type="EMBL" id="MBM7572687.1"/>
    </source>
</evidence>
<sequence length="53" mass="6322">MAVKELQSSRKNTVPLSRQEHYKKLANKSKKKLRKNYGTIKSDLKEMRKDMKK</sequence>
<gene>
    <name evidence="1" type="ORF">JOC48_003218</name>
</gene>
<protein>
    <submittedName>
        <fullName evidence="1">Uncharacterized protein</fullName>
    </submittedName>
</protein>
<proteinExistence type="predicted"/>
<dbReference type="Proteomes" id="UP001296943">
    <property type="component" value="Unassembled WGS sequence"/>
</dbReference>
<dbReference type="EMBL" id="JAFBDR010000020">
    <property type="protein sequence ID" value="MBM7572687.1"/>
    <property type="molecule type" value="Genomic_DNA"/>
</dbReference>
<comment type="caution">
    <text evidence="1">The sequence shown here is derived from an EMBL/GenBank/DDBJ whole genome shotgun (WGS) entry which is preliminary data.</text>
</comment>
<dbReference type="RefSeq" id="WP_204501273.1">
    <property type="nucleotide sequence ID" value="NZ_JAFBDR010000020.1"/>
</dbReference>
<evidence type="ECO:0000313" key="2">
    <source>
        <dbReference type="Proteomes" id="UP001296943"/>
    </source>
</evidence>
<keyword evidence="2" id="KW-1185">Reference proteome</keyword>
<organism evidence="1 2">
    <name type="scientific">Aquibacillus albus</name>
    <dbReference type="NCBI Taxonomy" id="1168171"/>
    <lineage>
        <taxon>Bacteria</taxon>
        <taxon>Bacillati</taxon>
        <taxon>Bacillota</taxon>
        <taxon>Bacilli</taxon>
        <taxon>Bacillales</taxon>
        <taxon>Bacillaceae</taxon>
        <taxon>Aquibacillus</taxon>
    </lineage>
</organism>